<dbReference type="EMBL" id="JAGVWF010000037">
    <property type="protein sequence ID" value="MBS3059329.1"/>
    <property type="molecule type" value="Genomic_DNA"/>
</dbReference>
<feature type="domain" description="Helicase HerA central" evidence="5">
    <location>
        <begin position="1"/>
        <end position="198"/>
    </location>
</feature>
<comment type="caution">
    <text evidence="6">The sequence shown here is derived from an EMBL/GenBank/DDBJ whole genome shotgun (WGS) entry which is preliminary data.</text>
</comment>
<dbReference type="InterPro" id="IPR002789">
    <property type="entry name" value="HerA_central"/>
</dbReference>
<dbReference type="GO" id="GO:0005524">
    <property type="term" value="F:ATP binding"/>
    <property type="evidence" value="ECO:0007669"/>
    <property type="project" value="UniProtKB-KW"/>
</dbReference>
<dbReference type="Gene3D" id="3.40.50.300">
    <property type="entry name" value="P-loop containing nucleotide triphosphate hydrolases"/>
    <property type="match status" value="2"/>
</dbReference>
<reference evidence="6" key="1">
    <citation type="submission" date="2021-03" db="EMBL/GenBank/DDBJ databases">
        <authorList>
            <person name="Jaffe A."/>
        </authorList>
    </citation>
    <scope>NUCLEOTIDE SEQUENCE</scope>
    <source>
        <strain evidence="6">RIFCSPHIGHO2_01_FULL_GW2011_AR10_43_9</strain>
    </source>
</reference>
<dbReference type="GO" id="GO:0043139">
    <property type="term" value="F:5'-3' DNA helicase activity"/>
    <property type="evidence" value="ECO:0007669"/>
    <property type="project" value="UniProtKB-EC"/>
</dbReference>
<comment type="similarity">
    <text evidence="1">Belongs to the HerA family.</text>
</comment>
<evidence type="ECO:0000256" key="4">
    <source>
        <dbReference type="ARBA" id="ARBA00048988"/>
    </source>
</evidence>
<comment type="catalytic activity">
    <reaction evidence="3">
        <text>ATP + H2O = ADP + phosphate + H(+)</text>
        <dbReference type="Rhea" id="RHEA:13065"/>
        <dbReference type="ChEBI" id="CHEBI:15377"/>
        <dbReference type="ChEBI" id="CHEBI:15378"/>
        <dbReference type="ChEBI" id="CHEBI:30616"/>
        <dbReference type="ChEBI" id="CHEBI:43474"/>
        <dbReference type="ChEBI" id="CHEBI:456216"/>
        <dbReference type="EC" id="5.6.2.3"/>
    </reaction>
</comment>
<proteinExistence type="inferred from homology"/>
<keyword evidence="6" id="KW-0067">ATP-binding</keyword>
<dbReference type="SUPFAM" id="SSF52540">
    <property type="entry name" value="P-loop containing nucleoside triphosphate hydrolases"/>
    <property type="match status" value="1"/>
</dbReference>
<evidence type="ECO:0000313" key="6">
    <source>
        <dbReference type="EMBL" id="MBS3059329.1"/>
    </source>
</evidence>
<dbReference type="GO" id="GO:0043138">
    <property type="term" value="F:3'-5' DNA helicase activity"/>
    <property type="evidence" value="ECO:0007669"/>
    <property type="project" value="UniProtKB-EC"/>
</dbReference>
<keyword evidence="6" id="KW-0547">Nucleotide-binding</keyword>
<evidence type="ECO:0000256" key="3">
    <source>
        <dbReference type="ARBA" id="ARBA00048954"/>
    </source>
</evidence>
<dbReference type="PANTHER" id="PTHR42957:SF2">
    <property type="entry name" value="HELICASE HERA CENTRAL DOMAIN-CONTAINING PROTEIN"/>
    <property type="match status" value="1"/>
</dbReference>
<dbReference type="Pfam" id="PF01935">
    <property type="entry name" value="DUF87"/>
    <property type="match status" value="1"/>
</dbReference>
<dbReference type="AlphaFoldDB" id="A0A8T4L1G6"/>
<comment type="catalytic activity">
    <reaction evidence="2">
        <text>Couples ATP hydrolysis with the unwinding of duplex DNA by translocating in the 3'-5' direction.</text>
        <dbReference type="EC" id="5.6.2.4"/>
    </reaction>
</comment>
<dbReference type="Proteomes" id="UP000683213">
    <property type="component" value="Unassembled WGS sequence"/>
</dbReference>
<sequence length="360" mass="40333">MLKKHLAILAMSGAGKSVASKVILEELLDRGKEKGRIAIVVMDPHGEYTSFAEPAAGKKSFKDYSSKTMVVKARDIRIGVPKISVAMIASIIPGLSATQRRELERILSRLKNEMRQGLGPFDLATLRNSISQDEEIKDATKGVLVSWIYSLEDLRLFSKTDSPSINDVVKQGKLTVVDLSEIVDMRKKQIIVSYFSSKLFNERRQARIPPFLLVIEEAHQFCPERTREEAAISKKIIETIAREGRKFGASLCLISQRPINLSTTALSQCNTHLILRVTNPYDLKHIGESSEGIDYKSQEMITSLKVGEALIVGEAVNQPVFFKVRKNKSAESKHEISLEEAALKFEEGKEKELKETEEFL</sequence>
<organism evidence="6 7">
    <name type="scientific">Candidatus Iainarchaeum sp</name>
    <dbReference type="NCBI Taxonomy" id="3101447"/>
    <lineage>
        <taxon>Archaea</taxon>
        <taxon>Candidatus Iainarchaeota</taxon>
        <taxon>Candidatus Iainarchaeia</taxon>
        <taxon>Candidatus Iainarchaeales</taxon>
        <taxon>Candidatus Iainarchaeaceae</taxon>
        <taxon>Candidatus Iainarchaeum</taxon>
    </lineage>
</organism>
<gene>
    <name evidence="6" type="ORF">J4224_02790</name>
</gene>
<accession>A0A8T4L1G6</accession>
<name>A0A8T4L1G6_9ARCH</name>
<evidence type="ECO:0000256" key="2">
    <source>
        <dbReference type="ARBA" id="ARBA00034617"/>
    </source>
</evidence>
<dbReference type="PANTHER" id="PTHR42957">
    <property type="entry name" value="HELICASE MJ1565-RELATED"/>
    <property type="match status" value="1"/>
</dbReference>
<dbReference type="InterPro" id="IPR008571">
    <property type="entry name" value="HerA-like"/>
</dbReference>
<dbReference type="InterPro" id="IPR027417">
    <property type="entry name" value="P-loop_NTPase"/>
</dbReference>
<evidence type="ECO:0000256" key="1">
    <source>
        <dbReference type="ARBA" id="ARBA00007816"/>
    </source>
</evidence>
<reference evidence="6" key="2">
    <citation type="submission" date="2021-05" db="EMBL/GenBank/DDBJ databases">
        <title>Protein family content uncovers lineage relationships and bacterial pathway maintenance mechanisms in DPANN archaea.</title>
        <authorList>
            <person name="Castelle C.J."/>
            <person name="Meheust R."/>
            <person name="Jaffe A.L."/>
            <person name="Seitz K."/>
            <person name="Gong X."/>
            <person name="Baker B.J."/>
            <person name="Banfield J.F."/>
        </authorList>
    </citation>
    <scope>NUCLEOTIDE SEQUENCE</scope>
    <source>
        <strain evidence="6">RIFCSPHIGHO2_01_FULL_GW2011_AR10_43_9</strain>
    </source>
</reference>
<comment type="catalytic activity">
    <reaction evidence="4">
        <text>ATP + H2O = ADP + phosphate + H(+)</text>
        <dbReference type="Rhea" id="RHEA:13065"/>
        <dbReference type="ChEBI" id="CHEBI:15377"/>
        <dbReference type="ChEBI" id="CHEBI:15378"/>
        <dbReference type="ChEBI" id="CHEBI:30616"/>
        <dbReference type="ChEBI" id="CHEBI:43474"/>
        <dbReference type="ChEBI" id="CHEBI:456216"/>
        <dbReference type="EC" id="5.6.2.4"/>
    </reaction>
</comment>
<evidence type="ECO:0000313" key="7">
    <source>
        <dbReference type="Proteomes" id="UP000683213"/>
    </source>
</evidence>
<evidence type="ECO:0000259" key="5">
    <source>
        <dbReference type="Pfam" id="PF01935"/>
    </source>
</evidence>
<protein>
    <submittedName>
        <fullName evidence="6">ATP-binding protein</fullName>
    </submittedName>
</protein>